<dbReference type="AlphaFoldDB" id="A0A2P5ENX4"/>
<dbReference type="InParanoid" id="A0A2P5ENX4"/>
<dbReference type="EMBL" id="JXTC01000120">
    <property type="protein sequence ID" value="PON87250.1"/>
    <property type="molecule type" value="Genomic_DNA"/>
</dbReference>
<evidence type="ECO:0000256" key="2">
    <source>
        <dbReference type="ARBA" id="ARBA00005466"/>
    </source>
</evidence>
<dbReference type="InterPro" id="IPR016166">
    <property type="entry name" value="FAD-bd_PCMH"/>
</dbReference>
<comment type="similarity">
    <text evidence="2">Belongs to the oxygen-dependent FAD-linked oxidoreductase family.</text>
</comment>
<evidence type="ECO:0000256" key="4">
    <source>
        <dbReference type="ARBA" id="ARBA00022729"/>
    </source>
</evidence>
<comment type="caution">
    <text evidence="10">The sequence shown here is derived from an EMBL/GenBank/DDBJ whole genome shotgun (WGS) entry which is preliminary data.</text>
</comment>
<proteinExistence type="inferred from homology"/>
<dbReference type="Gene3D" id="3.30.465.10">
    <property type="match status" value="1"/>
</dbReference>
<protein>
    <submittedName>
        <fullName evidence="10">Xanthine dehydrogenase C subunit</fullName>
    </submittedName>
</protein>
<dbReference type="PANTHER" id="PTHR32448">
    <property type="entry name" value="OS08G0158400 PROTEIN"/>
    <property type="match status" value="1"/>
</dbReference>
<keyword evidence="5" id="KW-0274">FAD</keyword>
<evidence type="ECO:0000313" key="10">
    <source>
        <dbReference type="EMBL" id="PON87250.1"/>
    </source>
</evidence>
<keyword evidence="6" id="KW-1015">Disulfide bond</keyword>
<accession>A0A2P5ENX4</accession>
<dbReference type="Proteomes" id="UP000237000">
    <property type="component" value="Unassembled WGS sequence"/>
</dbReference>
<evidence type="ECO:0000256" key="7">
    <source>
        <dbReference type="ARBA" id="ARBA00023180"/>
    </source>
</evidence>
<dbReference type="InterPro" id="IPR036318">
    <property type="entry name" value="FAD-bd_PCMH-like_sf"/>
</dbReference>
<dbReference type="STRING" id="63057.A0A2P5ENX4"/>
<keyword evidence="3" id="KW-0285">Flavoprotein</keyword>
<dbReference type="InterPro" id="IPR016169">
    <property type="entry name" value="FAD-bd_PCMH_sub2"/>
</dbReference>
<evidence type="ECO:0000256" key="8">
    <source>
        <dbReference type="SAM" id="SignalP"/>
    </source>
</evidence>
<dbReference type="FunFam" id="3.30.43.10:FF:000004">
    <property type="entry name" value="Berberine bridge enzyme-like 15"/>
    <property type="match status" value="1"/>
</dbReference>
<evidence type="ECO:0000256" key="1">
    <source>
        <dbReference type="ARBA" id="ARBA00001974"/>
    </source>
</evidence>
<evidence type="ECO:0000313" key="11">
    <source>
        <dbReference type="Proteomes" id="UP000237000"/>
    </source>
</evidence>
<keyword evidence="7" id="KW-0325">Glycoprotein</keyword>
<dbReference type="InterPro" id="IPR016167">
    <property type="entry name" value="FAD-bd_PCMH_sub1"/>
</dbReference>
<evidence type="ECO:0000256" key="3">
    <source>
        <dbReference type="ARBA" id="ARBA00022630"/>
    </source>
</evidence>
<feature type="domain" description="FAD-binding PCMH-type" evidence="9">
    <location>
        <begin position="72"/>
        <end position="246"/>
    </location>
</feature>
<evidence type="ECO:0000256" key="6">
    <source>
        <dbReference type="ARBA" id="ARBA00023157"/>
    </source>
</evidence>
<evidence type="ECO:0000256" key="5">
    <source>
        <dbReference type="ARBA" id="ARBA00022827"/>
    </source>
</evidence>
<dbReference type="PROSITE" id="PS51387">
    <property type="entry name" value="FAD_PCMH"/>
    <property type="match status" value="1"/>
</dbReference>
<name>A0A2P5ENX4_TREOI</name>
<sequence length="513" mass="57635">MYSAFTLLFPLILLVSYGMVDSTHIHETFLHCLSQHFSNSTSRFKLIYTPDDTSYFDILNSTIQNPRFSSPLIPKPCIIITPFHASQVQAAVNCSKKHGIEIRIQSGGHDSEGLSYVSDVPFVILDLRNLRSIEIDVDQKIAWVEVGATLGEVYYSIAKKSENLGFPAGVYPTVCVGEHFSGGGYGHLMRKYGLAADNIIDAKLVNVEGRILDRQSMGEDLFWAICGGVAASFGVVLSWKIRLVYIPSKVTVFSLVRILELNETKKLVHKWQYISHKFNEDLLIFVRLQTMYSTKEGNRKIVLQASSISMFLGGVDWLLPLMQKSFPELGLIREDCIEMRWIESLIYANGFTSGEPLEVLHDRTPQSRILSYKEKSDYVKKPIPERALEGMWEMLYEEDVGMALFQLFPYGGKMDEISESKTPFPHRSGCLIQNSAISHILLATPPSSHKTRSWTPSRPRWPVVATSSAPRPIFLGHLPSLLPWRSVILGTMSECLPKHPAVSHPCPSARPST</sequence>
<dbReference type="GO" id="GO:0071949">
    <property type="term" value="F:FAD binding"/>
    <property type="evidence" value="ECO:0007669"/>
    <property type="project" value="InterPro"/>
</dbReference>
<dbReference type="GO" id="GO:1901696">
    <property type="term" value="P:cannabinoid biosynthetic process"/>
    <property type="evidence" value="ECO:0007669"/>
    <property type="project" value="UniProtKB-ARBA"/>
</dbReference>
<dbReference type="SUPFAM" id="SSF56176">
    <property type="entry name" value="FAD-binding/transporter-associated domain-like"/>
    <property type="match status" value="1"/>
</dbReference>
<feature type="signal peptide" evidence="8">
    <location>
        <begin position="1"/>
        <end position="22"/>
    </location>
</feature>
<dbReference type="InterPro" id="IPR006094">
    <property type="entry name" value="Oxid_FAD_bind_N"/>
</dbReference>
<dbReference type="OrthoDB" id="1694385at2759"/>
<keyword evidence="4 8" id="KW-0732">Signal</keyword>
<evidence type="ECO:0000259" key="9">
    <source>
        <dbReference type="PROSITE" id="PS51387"/>
    </source>
</evidence>
<organism evidence="10 11">
    <name type="scientific">Trema orientale</name>
    <name type="common">Charcoal tree</name>
    <name type="synonym">Celtis orientalis</name>
    <dbReference type="NCBI Taxonomy" id="63057"/>
    <lineage>
        <taxon>Eukaryota</taxon>
        <taxon>Viridiplantae</taxon>
        <taxon>Streptophyta</taxon>
        <taxon>Embryophyta</taxon>
        <taxon>Tracheophyta</taxon>
        <taxon>Spermatophyta</taxon>
        <taxon>Magnoliopsida</taxon>
        <taxon>eudicotyledons</taxon>
        <taxon>Gunneridae</taxon>
        <taxon>Pentapetalae</taxon>
        <taxon>rosids</taxon>
        <taxon>fabids</taxon>
        <taxon>Rosales</taxon>
        <taxon>Cannabaceae</taxon>
        <taxon>Trema</taxon>
    </lineage>
</organism>
<gene>
    <name evidence="10" type="ORF">TorRG33x02_170270</name>
</gene>
<reference evidence="11" key="1">
    <citation type="submission" date="2016-06" db="EMBL/GenBank/DDBJ databases">
        <title>Parallel loss of symbiosis genes in relatives of nitrogen-fixing non-legume Parasponia.</title>
        <authorList>
            <person name="Van Velzen R."/>
            <person name="Holmer R."/>
            <person name="Bu F."/>
            <person name="Rutten L."/>
            <person name="Van Zeijl A."/>
            <person name="Liu W."/>
            <person name="Santuari L."/>
            <person name="Cao Q."/>
            <person name="Sharma T."/>
            <person name="Shen D."/>
            <person name="Roswanjaya Y."/>
            <person name="Wardhani T."/>
            <person name="Kalhor M.S."/>
            <person name="Jansen J."/>
            <person name="Van den Hoogen J."/>
            <person name="Gungor B."/>
            <person name="Hartog M."/>
            <person name="Hontelez J."/>
            <person name="Verver J."/>
            <person name="Yang W.-C."/>
            <person name="Schijlen E."/>
            <person name="Repin R."/>
            <person name="Schilthuizen M."/>
            <person name="Schranz E."/>
            <person name="Heidstra R."/>
            <person name="Miyata K."/>
            <person name="Fedorova E."/>
            <person name="Kohlen W."/>
            <person name="Bisseling T."/>
            <person name="Smit S."/>
            <person name="Geurts R."/>
        </authorList>
    </citation>
    <scope>NUCLEOTIDE SEQUENCE [LARGE SCALE GENOMIC DNA]</scope>
    <source>
        <strain evidence="11">cv. RG33-2</strain>
    </source>
</reference>
<dbReference type="Pfam" id="PF01565">
    <property type="entry name" value="FAD_binding_4"/>
    <property type="match status" value="1"/>
</dbReference>
<dbReference type="Gene3D" id="3.40.462.20">
    <property type="match status" value="1"/>
</dbReference>
<feature type="chain" id="PRO_5015119243" evidence="8">
    <location>
        <begin position="23"/>
        <end position="513"/>
    </location>
</feature>
<keyword evidence="11" id="KW-1185">Reference proteome</keyword>
<dbReference type="Gene3D" id="3.30.43.10">
    <property type="entry name" value="Uridine Diphospho-n-acetylenolpyruvylglucosamine Reductase, domain 2"/>
    <property type="match status" value="1"/>
</dbReference>
<comment type="cofactor">
    <cofactor evidence="1">
        <name>FAD</name>
        <dbReference type="ChEBI" id="CHEBI:57692"/>
    </cofactor>
</comment>